<protein>
    <submittedName>
        <fullName evidence="1">Uncharacterized protein</fullName>
    </submittedName>
</protein>
<dbReference type="OrthoDB" id="8965057at2759"/>
<gene>
    <name evidence="1" type="ORF">D910_04562</name>
</gene>
<organism evidence="1 2">
    <name type="scientific">Dendroctonus ponderosae</name>
    <name type="common">Mountain pine beetle</name>
    <dbReference type="NCBI Taxonomy" id="77166"/>
    <lineage>
        <taxon>Eukaryota</taxon>
        <taxon>Metazoa</taxon>
        <taxon>Ecdysozoa</taxon>
        <taxon>Arthropoda</taxon>
        <taxon>Hexapoda</taxon>
        <taxon>Insecta</taxon>
        <taxon>Pterygota</taxon>
        <taxon>Neoptera</taxon>
        <taxon>Endopterygota</taxon>
        <taxon>Coleoptera</taxon>
        <taxon>Polyphaga</taxon>
        <taxon>Cucujiformia</taxon>
        <taxon>Curculionidae</taxon>
        <taxon>Scolytinae</taxon>
        <taxon>Dendroctonus</taxon>
    </lineage>
</organism>
<reference evidence="1 2" key="1">
    <citation type="journal article" date="2013" name="Genome Biol.">
        <title>Draft genome of the mountain pine beetle, Dendroctonus ponderosae Hopkins, a major forest pest.</title>
        <authorList>
            <person name="Keeling C.I."/>
            <person name="Yuen M.M."/>
            <person name="Liao N.Y."/>
            <person name="Docking T.R."/>
            <person name="Chan S.K."/>
            <person name="Taylor G.A."/>
            <person name="Palmquist D.L."/>
            <person name="Jackman S.D."/>
            <person name="Nguyen A."/>
            <person name="Li M."/>
            <person name="Henderson H."/>
            <person name="Janes J.K."/>
            <person name="Zhao Y."/>
            <person name="Pandoh P."/>
            <person name="Moore R."/>
            <person name="Sperling F.A."/>
            <person name="Huber D.P."/>
            <person name="Birol I."/>
            <person name="Jones S.J."/>
            <person name="Bohlmann J."/>
        </authorList>
    </citation>
    <scope>NUCLEOTIDE SEQUENCE</scope>
</reference>
<dbReference type="EMBL" id="KB631924">
    <property type="protein sequence ID" value="ERL87162.1"/>
    <property type="molecule type" value="Genomic_DNA"/>
</dbReference>
<evidence type="ECO:0000313" key="1">
    <source>
        <dbReference type="EMBL" id="ERL87162.1"/>
    </source>
</evidence>
<evidence type="ECO:0000313" key="2">
    <source>
        <dbReference type="Proteomes" id="UP000030742"/>
    </source>
</evidence>
<proteinExistence type="predicted"/>
<accession>U4U263</accession>
<dbReference type="Proteomes" id="UP000030742">
    <property type="component" value="Unassembled WGS sequence"/>
</dbReference>
<sequence length="108" mass="12404">MSHILYNYAVAVGDICSFAQTKEHYAAKHPLDTNLFGADTRPDSLKALYEAATKTPVHAMRQLDRWRRDGHRSSRFFVCTPVLGAKRRKIRAKVNIEIETRMTTARRT</sequence>
<dbReference type="STRING" id="77166.U4U263"/>
<name>U4U263_DENPD</name>
<dbReference type="AlphaFoldDB" id="U4U263"/>